<evidence type="ECO:0000313" key="1">
    <source>
        <dbReference type="EMBL" id="MBJ2134975.1"/>
    </source>
</evidence>
<reference evidence="1 2" key="1">
    <citation type="submission" date="2020-12" db="EMBL/GenBank/DDBJ databases">
        <title>Draft genome sequences of nine environmental bacterial isolates colonizing plastic.</title>
        <authorList>
            <person name="Borre I."/>
            <person name="Sonnenschein E.C."/>
        </authorList>
    </citation>
    <scope>NUCLEOTIDE SEQUENCE [LARGE SCALE GENOMIC DNA]</scope>
    <source>
        <strain evidence="1 2">IB30</strain>
    </source>
</reference>
<dbReference type="SUPFAM" id="SSF53448">
    <property type="entry name" value="Nucleotide-diphospho-sugar transferases"/>
    <property type="match status" value="1"/>
</dbReference>
<proteinExistence type="predicted"/>
<dbReference type="Proteomes" id="UP000649232">
    <property type="component" value="Unassembled WGS sequence"/>
</dbReference>
<evidence type="ECO:0008006" key="3">
    <source>
        <dbReference type="Google" id="ProtNLM"/>
    </source>
</evidence>
<dbReference type="EMBL" id="JAEILT010000001">
    <property type="protein sequence ID" value="MBJ2134975.1"/>
    <property type="molecule type" value="Genomic_DNA"/>
</dbReference>
<sequence>MLANLKVKLEWYSSRILSEVYLKKVMLCSRLSNNAELHNLPKKLVISLTSYKPRFFTLYPTLLSLAQQKVAPDVIVLWVSKEDYAYLPDNIINLQGQVNNRSTIFTISKTDDIGPYTKIIPTLENYDDFFVVTADDDIYYPSWWLKNLLKEYSGNNREIICYLAHEITFDSRTNNIKSYGAWIKNKSNDVNSLLGFPLGVGGVLYPPNSLNELVTNRDIFLKESPMADDIWLFWMARLNNSVTKKTKKKFVAICWPDSQKVGLLNNNVQNNKNDEKIKNMLDVFGWPVNDI</sequence>
<name>A0ABS0WAC3_9ALTE</name>
<gene>
    <name evidence="1" type="ORF">JEU11_00770</name>
</gene>
<protein>
    <recommendedName>
        <fullName evidence="3">Glycosyltransferase 2-like domain-containing protein</fullName>
    </recommendedName>
</protein>
<comment type="caution">
    <text evidence="1">The sequence shown here is derived from an EMBL/GenBank/DDBJ whole genome shotgun (WGS) entry which is preliminary data.</text>
</comment>
<evidence type="ECO:0000313" key="2">
    <source>
        <dbReference type="Proteomes" id="UP000649232"/>
    </source>
</evidence>
<dbReference type="RefSeq" id="WP_198823291.1">
    <property type="nucleotide sequence ID" value="NZ_JAEILT010000001.1"/>
</dbReference>
<accession>A0ABS0WAC3</accession>
<organism evidence="1 2">
    <name type="scientific">Paraglaciecola chathamensis</name>
    <dbReference type="NCBI Taxonomy" id="368405"/>
    <lineage>
        <taxon>Bacteria</taxon>
        <taxon>Pseudomonadati</taxon>
        <taxon>Pseudomonadota</taxon>
        <taxon>Gammaproteobacteria</taxon>
        <taxon>Alteromonadales</taxon>
        <taxon>Alteromonadaceae</taxon>
        <taxon>Paraglaciecola</taxon>
    </lineage>
</organism>
<dbReference type="InterPro" id="IPR029044">
    <property type="entry name" value="Nucleotide-diphossugar_trans"/>
</dbReference>